<gene>
    <name evidence="2" type="ORF">Pfra01_002205800</name>
</gene>
<protein>
    <submittedName>
        <fullName evidence="2">Unnamed protein product</fullName>
    </submittedName>
</protein>
<feature type="compositionally biased region" description="Acidic residues" evidence="1">
    <location>
        <begin position="213"/>
        <end position="230"/>
    </location>
</feature>
<proteinExistence type="predicted"/>
<feature type="compositionally biased region" description="Low complexity" evidence="1">
    <location>
        <begin position="142"/>
        <end position="155"/>
    </location>
</feature>
<feature type="region of interest" description="Disordered" evidence="1">
    <location>
        <begin position="213"/>
        <end position="252"/>
    </location>
</feature>
<sequence>MARTHQEGLDFGSSTQGTLPPTAPEREATTSESAAEAPAAEKPDARKLPRPARKATQVAVTTHPDQGGASTGKRWAPAKRTASTRRKSAITESTPCLHEGVALQLPEAAEAVANSPPHAITEDPVSITSATELAVTDNHADTATSTEEAVTAESVDQVGARRSTRAVSLDHFDSDDFLDALKRDKLFAATEPDDLNTGNADWLLELNSDAEGDEESILLDEDNSDPDDNDASAAQESRSGDESEEDEGLDVDEVPVEFELTNEELDKLQADGWDTFDEQHSGQVLLDPILLYEGPSGPTRAALAFAESPLAIFYFFLPKELWRMIAKETNRYRTDSIDEIAQGMRARARARRETTPSTVVRFDRECRTKLKCKNTLCRRVQDEVEAQEPNTASRSRAIHWPSDCTVAGAST</sequence>
<feature type="region of interest" description="Disordered" evidence="1">
    <location>
        <begin position="1"/>
        <end position="93"/>
    </location>
</feature>
<name>A0A9W7D3Z3_9STRA</name>
<organism evidence="2 3">
    <name type="scientific">Phytophthora fragariaefolia</name>
    <dbReference type="NCBI Taxonomy" id="1490495"/>
    <lineage>
        <taxon>Eukaryota</taxon>
        <taxon>Sar</taxon>
        <taxon>Stramenopiles</taxon>
        <taxon>Oomycota</taxon>
        <taxon>Peronosporomycetes</taxon>
        <taxon>Peronosporales</taxon>
        <taxon>Peronosporaceae</taxon>
        <taxon>Phytophthora</taxon>
    </lineage>
</organism>
<feature type="compositionally biased region" description="Acidic residues" evidence="1">
    <location>
        <begin position="242"/>
        <end position="252"/>
    </location>
</feature>
<evidence type="ECO:0000313" key="2">
    <source>
        <dbReference type="EMBL" id="GMF53379.1"/>
    </source>
</evidence>
<dbReference type="OrthoDB" id="129087at2759"/>
<dbReference type="Proteomes" id="UP001165121">
    <property type="component" value="Unassembled WGS sequence"/>
</dbReference>
<feature type="region of interest" description="Disordered" evidence="1">
    <location>
        <begin position="139"/>
        <end position="164"/>
    </location>
</feature>
<comment type="caution">
    <text evidence="2">The sequence shown here is derived from an EMBL/GenBank/DDBJ whole genome shotgun (WGS) entry which is preliminary data.</text>
</comment>
<dbReference type="AlphaFoldDB" id="A0A9W7D3Z3"/>
<accession>A0A9W7D3Z3</accession>
<evidence type="ECO:0000256" key="1">
    <source>
        <dbReference type="SAM" id="MobiDB-lite"/>
    </source>
</evidence>
<dbReference type="EMBL" id="BSXT01003269">
    <property type="protein sequence ID" value="GMF53379.1"/>
    <property type="molecule type" value="Genomic_DNA"/>
</dbReference>
<evidence type="ECO:0000313" key="3">
    <source>
        <dbReference type="Proteomes" id="UP001165121"/>
    </source>
</evidence>
<reference evidence="2" key="1">
    <citation type="submission" date="2023-04" db="EMBL/GenBank/DDBJ databases">
        <title>Phytophthora fragariaefolia NBRC 109709.</title>
        <authorList>
            <person name="Ichikawa N."/>
            <person name="Sato H."/>
            <person name="Tonouchi N."/>
        </authorList>
    </citation>
    <scope>NUCLEOTIDE SEQUENCE</scope>
    <source>
        <strain evidence="2">NBRC 109709</strain>
    </source>
</reference>
<keyword evidence="3" id="KW-1185">Reference proteome</keyword>